<proteinExistence type="predicted"/>
<evidence type="ECO:0000256" key="1">
    <source>
        <dbReference type="SAM" id="MobiDB-lite"/>
    </source>
</evidence>
<sequence length="150" mass="16708">MQKNLSPRHPNKVRKKLAYSEDKIISMNIENQQDYLLKTPDREGSGTFIQPTESQSNDLSIDSASQHISDTQTPEDCSKSDSIEILSCKTQTLTNIPIIKQENSTNSDTSNYFEKNKKLKYKKGAFLAVPALGGGDMGRWPRAAKSGGRQ</sequence>
<evidence type="ECO:0000313" key="2">
    <source>
        <dbReference type="EMBL" id="SOQ42807.1"/>
    </source>
</evidence>
<reference evidence="2" key="1">
    <citation type="submission" date="2016-07" db="EMBL/GenBank/DDBJ databases">
        <authorList>
            <person name="Bretaudeau A."/>
        </authorList>
    </citation>
    <scope>NUCLEOTIDE SEQUENCE</scope>
    <source>
        <strain evidence="2">Rice</strain>
        <tissue evidence="2">Whole body</tissue>
    </source>
</reference>
<feature type="region of interest" description="Disordered" evidence="1">
    <location>
        <begin position="39"/>
        <end position="78"/>
    </location>
</feature>
<gene>
    <name evidence="2" type="ORF">SFRICE_017344</name>
</gene>
<name>A0A2H1VPT3_SPOFR</name>
<feature type="compositionally biased region" description="Polar residues" evidence="1">
    <location>
        <begin position="47"/>
        <end position="75"/>
    </location>
</feature>
<protein>
    <submittedName>
        <fullName evidence="2">SFRICE_017344</fullName>
    </submittedName>
</protein>
<organism evidence="2">
    <name type="scientific">Spodoptera frugiperda</name>
    <name type="common">Fall armyworm</name>
    <dbReference type="NCBI Taxonomy" id="7108"/>
    <lineage>
        <taxon>Eukaryota</taxon>
        <taxon>Metazoa</taxon>
        <taxon>Ecdysozoa</taxon>
        <taxon>Arthropoda</taxon>
        <taxon>Hexapoda</taxon>
        <taxon>Insecta</taxon>
        <taxon>Pterygota</taxon>
        <taxon>Neoptera</taxon>
        <taxon>Endopterygota</taxon>
        <taxon>Lepidoptera</taxon>
        <taxon>Glossata</taxon>
        <taxon>Ditrysia</taxon>
        <taxon>Noctuoidea</taxon>
        <taxon>Noctuidae</taxon>
        <taxon>Amphipyrinae</taxon>
        <taxon>Spodoptera</taxon>
    </lineage>
</organism>
<accession>A0A2H1VPT3</accession>
<dbReference type="AlphaFoldDB" id="A0A2H1VPT3"/>
<dbReference type="EMBL" id="ODYU01003705">
    <property type="protein sequence ID" value="SOQ42807.1"/>
    <property type="molecule type" value="Genomic_DNA"/>
</dbReference>